<gene>
    <name evidence="1" type="ORF">DFH07DRAFT_833306</name>
</gene>
<accession>A0AAD7N4R9</accession>
<name>A0AAD7N4R9_9AGAR</name>
<reference evidence="1" key="1">
    <citation type="submission" date="2023-03" db="EMBL/GenBank/DDBJ databases">
        <title>Massive genome expansion in bonnet fungi (Mycena s.s.) driven by repeated elements and novel gene families across ecological guilds.</title>
        <authorList>
            <consortium name="Lawrence Berkeley National Laboratory"/>
            <person name="Harder C.B."/>
            <person name="Miyauchi S."/>
            <person name="Viragh M."/>
            <person name="Kuo A."/>
            <person name="Thoen E."/>
            <person name="Andreopoulos B."/>
            <person name="Lu D."/>
            <person name="Skrede I."/>
            <person name="Drula E."/>
            <person name="Henrissat B."/>
            <person name="Morin E."/>
            <person name="Kohler A."/>
            <person name="Barry K."/>
            <person name="LaButti K."/>
            <person name="Morin E."/>
            <person name="Salamov A."/>
            <person name="Lipzen A."/>
            <person name="Mereny Z."/>
            <person name="Hegedus B."/>
            <person name="Baldrian P."/>
            <person name="Stursova M."/>
            <person name="Weitz H."/>
            <person name="Taylor A."/>
            <person name="Grigoriev I.V."/>
            <person name="Nagy L.G."/>
            <person name="Martin F."/>
            <person name="Kauserud H."/>
        </authorList>
    </citation>
    <scope>NUCLEOTIDE SEQUENCE</scope>
    <source>
        <strain evidence="1">CBHHK188m</strain>
    </source>
</reference>
<evidence type="ECO:0000313" key="2">
    <source>
        <dbReference type="Proteomes" id="UP001215280"/>
    </source>
</evidence>
<dbReference type="Proteomes" id="UP001215280">
    <property type="component" value="Unassembled WGS sequence"/>
</dbReference>
<organism evidence="1 2">
    <name type="scientific">Mycena maculata</name>
    <dbReference type="NCBI Taxonomy" id="230809"/>
    <lineage>
        <taxon>Eukaryota</taxon>
        <taxon>Fungi</taxon>
        <taxon>Dikarya</taxon>
        <taxon>Basidiomycota</taxon>
        <taxon>Agaricomycotina</taxon>
        <taxon>Agaricomycetes</taxon>
        <taxon>Agaricomycetidae</taxon>
        <taxon>Agaricales</taxon>
        <taxon>Marasmiineae</taxon>
        <taxon>Mycenaceae</taxon>
        <taxon>Mycena</taxon>
    </lineage>
</organism>
<dbReference type="EMBL" id="JARJLG010000101">
    <property type="protein sequence ID" value="KAJ7745833.1"/>
    <property type="molecule type" value="Genomic_DNA"/>
</dbReference>
<keyword evidence="2" id="KW-1185">Reference proteome</keyword>
<evidence type="ECO:0000313" key="1">
    <source>
        <dbReference type="EMBL" id="KAJ7745833.1"/>
    </source>
</evidence>
<sequence>MTIYVPTDVSLRMACVVLDHKRPHTHAMPLRSNASLDVKALYRRCVQLTGVLGTTVQKVDDAPTTLYFLKGQSPAMPVLAHQETETNDNPR</sequence>
<dbReference type="AlphaFoldDB" id="A0AAD7N4R9"/>
<proteinExistence type="predicted"/>
<comment type="caution">
    <text evidence="1">The sequence shown here is derived from an EMBL/GenBank/DDBJ whole genome shotgun (WGS) entry which is preliminary data.</text>
</comment>
<protein>
    <submittedName>
        <fullName evidence="1">Uncharacterized protein</fullName>
    </submittedName>
</protein>